<reference evidence="19 20" key="1">
    <citation type="submission" date="2023-02" db="EMBL/GenBank/DDBJ databases">
        <title>Genome sequence of Lentisphaera profundi SAORIC-696.</title>
        <authorList>
            <person name="Kim e."/>
            <person name="Cho J.-C."/>
            <person name="Choi A."/>
            <person name="Kang I."/>
        </authorList>
    </citation>
    <scope>NUCLEOTIDE SEQUENCE [LARGE SCALE GENOMIC DNA]</scope>
    <source>
        <strain evidence="19 20">SAORIC-696</strain>
    </source>
</reference>
<dbReference type="Gene3D" id="1.10.3170.10">
    <property type="entry name" value="Recbcd, chain B, domain 2"/>
    <property type="match status" value="1"/>
</dbReference>
<keyword evidence="11" id="KW-0234">DNA repair</keyword>
<dbReference type="InterPro" id="IPR011335">
    <property type="entry name" value="Restrct_endonuc-II-like"/>
</dbReference>
<dbReference type="InterPro" id="IPR027417">
    <property type="entry name" value="P-loop_NTPase"/>
</dbReference>
<dbReference type="PANTHER" id="PTHR11070">
    <property type="entry name" value="UVRD / RECB / PCRA DNA HELICASE FAMILY MEMBER"/>
    <property type="match status" value="1"/>
</dbReference>
<keyword evidence="1" id="KW-0540">Nuclease</keyword>
<dbReference type="Gene3D" id="1.10.486.10">
    <property type="entry name" value="PCRA, domain 4"/>
    <property type="match status" value="1"/>
</dbReference>
<evidence type="ECO:0000256" key="2">
    <source>
        <dbReference type="ARBA" id="ARBA00022723"/>
    </source>
</evidence>
<evidence type="ECO:0000256" key="10">
    <source>
        <dbReference type="ARBA" id="ARBA00023125"/>
    </source>
</evidence>
<evidence type="ECO:0000256" key="12">
    <source>
        <dbReference type="ARBA" id="ARBA00023235"/>
    </source>
</evidence>
<dbReference type="InterPro" id="IPR004586">
    <property type="entry name" value="RecB"/>
</dbReference>
<dbReference type="PROSITE" id="PS51198">
    <property type="entry name" value="UVRD_HELICASE_ATP_BIND"/>
    <property type="match status" value="1"/>
</dbReference>
<protein>
    <recommendedName>
        <fullName evidence="14">DNA 3'-5' helicase</fullName>
        <ecNumber evidence="14">5.6.2.4</ecNumber>
    </recommendedName>
</protein>
<dbReference type="InterPro" id="IPR014016">
    <property type="entry name" value="UvrD-like_ATP-bd"/>
</dbReference>
<dbReference type="RefSeq" id="WP_274151352.1">
    <property type="nucleotide sequence ID" value="NZ_CP117811.1"/>
</dbReference>
<keyword evidence="3 16" id="KW-0547">Nucleotide-binding</keyword>
<dbReference type="EC" id="5.6.2.4" evidence="14"/>
<accession>A0ABY7VTQ3</accession>
<dbReference type="Gene3D" id="3.90.320.10">
    <property type="match status" value="1"/>
</dbReference>
<evidence type="ECO:0000256" key="7">
    <source>
        <dbReference type="ARBA" id="ARBA00022839"/>
    </source>
</evidence>
<evidence type="ECO:0000259" key="17">
    <source>
        <dbReference type="PROSITE" id="PS51198"/>
    </source>
</evidence>
<dbReference type="PANTHER" id="PTHR11070:SF23">
    <property type="entry name" value="RECBCD ENZYME SUBUNIT RECB"/>
    <property type="match status" value="1"/>
</dbReference>
<feature type="binding site" evidence="16">
    <location>
        <begin position="21"/>
        <end position="28"/>
    </location>
    <ligand>
        <name>ATP</name>
        <dbReference type="ChEBI" id="CHEBI:30616"/>
    </ligand>
</feature>
<sequence length="1282" mass="147100">MSKTLNLKEAIADSGISLIEASAGTGKTYSIANLFLHYILKGRAISEILVVTFTDDATKELRDRIRKNLSDALKLCYLIENKGNLEDSDETLLAIINLYQNDLPKEKIEKAVLNFDQASIFTIHSFCQRMLKENAFESHSLFDMELLKDNDPIIQEVIEDFIRLQTYKENSNLTLSKDDLKNLLSVIGKGGKLETNLASSEELEEEIEVKHSEQDLEQKKLNVLFAPLLEIRDTLVGQLNNQDMLNDIKTLFVEDKRKAYLPENIDASIYALKSALLNFPKSYKSKVDVFSQSKNKKLSHPLLEDCQSLIDAYNEIKDFDGKIKTIKENIASLQHSMEIHQKLHFASFFTTAYQEKKDQLNILTFDDLIEKLHKSLINEELDGPLHRVIRNKFHVALVDEFQDTDPAQYEIFKRLFGDKEHSKDHSFFMIGDPKQSIYRFRGADIFAYLQAKEDAGDNQFTLENNYRSESGMVDAVNHFFLSKKVSANNELTSMSEEAFAYAPEEGKSGIIFEAVNAAANKRELGVDGNKQALQLRWMSFTNNDGDECELSKSNVEPLLPKIVTQEIVDLLNHSQDKKAFFSKKDKDPERVKPGDIAILVNKHKQAQAMKQSLSDAGIPAIIAKSGNVFKSSEATGIECFLEAVLSPKDLSITPLLLSTLLGLNALEIQELSDQERFDYLLEFKDYHNEWEQRGFLRSLQKFIDKHNIYTHSLAKVNGERIISNIFQLREILHDIEVSKGLGISGILRFLKEKINSTKKDDEQYLQRMETDAQAVKIMTIHKSKGLEFPIVFCPYMWTETYMEGGKFGEKAPAGDFSFHDQNNETALSIDTNDDNRDSNRFFWRREILGEQLRLLYVALTRSANRCYLYWGNIESHSFNKSKKEGQRGPLAKKRTPNAFEYLIHPTLRGIDIQEQDLSEASFQSLSDRQDFWQTKLAGKNAHINFTEVDSIQSVSSCYYKPEGRTELIAPEPIELNFPFWMDGSYSALIRRHGKVRFVPDSSLKEDEGLQDSNPTSDVKPEGFYAFPRGATPGTCIHEIFEHIDFQDESNWPDIIADKLKSYGLHGARSHNPESFLKSRIADCIEMIKRVLATQLNPQLDCDAFALQDISLNQRLDELEFYYPIKDINLYKLRNLFSKYYPAQHKNHIFIEDLEKLNYQMEEGFFNGSIDLCLQHGDKFYVVDWKSNYLGSQSKDYHSQPVLHAVREHFYFLQYHIYTLALHLYLEQSLENYDYDKHFGGVAYAFVRGFEVGTSHGIHNDRLPIGLVQDMKQLILEGAMTHA</sequence>
<dbReference type="HAMAP" id="MF_01485">
    <property type="entry name" value="RecB"/>
    <property type="match status" value="1"/>
</dbReference>
<keyword evidence="20" id="KW-1185">Reference proteome</keyword>
<dbReference type="CDD" id="cd22352">
    <property type="entry name" value="RecB_C-like"/>
    <property type="match status" value="1"/>
</dbReference>
<feature type="domain" description="UvrD-like helicase ATP-binding" evidence="17">
    <location>
        <begin position="1"/>
        <end position="469"/>
    </location>
</feature>
<evidence type="ECO:0000256" key="14">
    <source>
        <dbReference type="ARBA" id="ARBA00034808"/>
    </source>
</evidence>
<dbReference type="InterPro" id="IPR011604">
    <property type="entry name" value="PDDEXK-like_dom_sf"/>
</dbReference>
<evidence type="ECO:0000256" key="13">
    <source>
        <dbReference type="ARBA" id="ARBA00034617"/>
    </source>
</evidence>
<proteinExistence type="inferred from homology"/>
<dbReference type="NCBIfam" id="TIGR00609">
    <property type="entry name" value="recB"/>
    <property type="match status" value="1"/>
</dbReference>
<comment type="catalytic activity">
    <reaction evidence="15">
        <text>ATP + H2O = ADP + phosphate + H(+)</text>
        <dbReference type="Rhea" id="RHEA:13065"/>
        <dbReference type="ChEBI" id="CHEBI:15377"/>
        <dbReference type="ChEBI" id="CHEBI:15378"/>
        <dbReference type="ChEBI" id="CHEBI:30616"/>
        <dbReference type="ChEBI" id="CHEBI:43474"/>
        <dbReference type="ChEBI" id="CHEBI:456216"/>
        <dbReference type="EC" id="5.6.2.4"/>
    </reaction>
</comment>
<keyword evidence="8 16" id="KW-0067">ATP-binding</keyword>
<keyword evidence="7" id="KW-0269">Exonuclease</keyword>
<dbReference type="Proteomes" id="UP001214250">
    <property type="component" value="Chromosome 1"/>
</dbReference>
<dbReference type="Pfam" id="PF00580">
    <property type="entry name" value="UvrD-helicase"/>
    <property type="match status" value="1"/>
</dbReference>
<evidence type="ECO:0000256" key="15">
    <source>
        <dbReference type="ARBA" id="ARBA00048988"/>
    </source>
</evidence>
<evidence type="ECO:0000256" key="8">
    <source>
        <dbReference type="ARBA" id="ARBA00022840"/>
    </source>
</evidence>
<evidence type="ECO:0000256" key="11">
    <source>
        <dbReference type="ARBA" id="ARBA00023204"/>
    </source>
</evidence>
<keyword evidence="6 16" id="KW-0347">Helicase</keyword>
<evidence type="ECO:0000313" key="19">
    <source>
        <dbReference type="EMBL" id="WDE97144.1"/>
    </source>
</evidence>
<dbReference type="Pfam" id="PF13361">
    <property type="entry name" value="UvrD_C"/>
    <property type="match status" value="1"/>
</dbReference>
<keyword evidence="5 16" id="KW-0378">Hydrolase</keyword>
<dbReference type="GO" id="GO:0008854">
    <property type="term" value="F:exodeoxyribonuclease V activity"/>
    <property type="evidence" value="ECO:0007669"/>
    <property type="project" value="UniProtKB-EC"/>
</dbReference>
<organism evidence="19 20">
    <name type="scientific">Lentisphaera profundi</name>
    <dbReference type="NCBI Taxonomy" id="1658616"/>
    <lineage>
        <taxon>Bacteria</taxon>
        <taxon>Pseudomonadati</taxon>
        <taxon>Lentisphaerota</taxon>
        <taxon>Lentisphaeria</taxon>
        <taxon>Lentisphaerales</taxon>
        <taxon>Lentisphaeraceae</taxon>
        <taxon>Lentisphaera</taxon>
    </lineage>
</organism>
<comment type="catalytic activity">
    <reaction evidence="13">
        <text>Couples ATP hydrolysis with the unwinding of duplex DNA by translocating in the 3'-5' direction.</text>
        <dbReference type="EC" id="5.6.2.4"/>
    </reaction>
</comment>
<dbReference type="EMBL" id="CP117811">
    <property type="protein sequence ID" value="WDE97144.1"/>
    <property type="molecule type" value="Genomic_DNA"/>
</dbReference>
<evidence type="ECO:0000256" key="4">
    <source>
        <dbReference type="ARBA" id="ARBA00022763"/>
    </source>
</evidence>
<dbReference type="SUPFAM" id="SSF52980">
    <property type="entry name" value="Restriction endonuclease-like"/>
    <property type="match status" value="1"/>
</dbReference>
<keyword evidence="2" id="KW-0479">Metal-binding</keyword>
<evidence type="ECO:0000259" key="18">
    <source>
        <dbReference type="PROSITE" id="PS51217"/>
    </source>
</evidence>
<name>A0ABY7VTQ3_9BACT</name>
<evidence type="ECO:0000256" key="3">
    <source>
        <dbReference type="ARBA" id="ARBA00022741"/>
    </source>
</evidence>
<keyword evidence="12" id="KW-0413">Isomerase</keyword>
<dbReference type="InterPro" id="IPR000212">
    <property type="entry name" value="DNA_helicase_UvrD/REP"/>
</dbReference>
<dbReference type="SUPFAM" id="SSF52540">
    <property type="entry name" value="P-loop containing nucleoside triphosphate hydrolases"/>
    <property type="match status" value="1"/>
</dbReference>
<evidence type="ECO:0000256" key="9">
    <source>
        <dbReference type="ARBA" id="ARBA00022842"/>
    </source>
</evidence>
<feature type="domain" description="UvrD-like helicase C-terminal" evidence="18">
    <location>
        <begin position="513"/>
        <end position="785"/>
    </location>
</feature>
<dbReference type="PROSITE" id="PS51217">
    <property type="entry name" value="UVRD_HELICASE_CTER"/>
    <property type="match status" value="1"/>
</dbReference>
<keyword evidence="9" id="KW-0460">Magnesium</keyword>
<gene>
    <name evidence="19" type="primary">recB</name>
    <name evidence="19" type="ORF">PQO03_04135</name>
</gene>
<keyword evidence="4" id="KW-0227">DNA damage</keyword>
<keyword evidence="10" id="KW-0238">DNA-binding</keyword>
<dbReference type="Gene3D" id="3.40.50.300">
    <property type="entry name" value="P-loop containing nucleotide triphosphate hydrolases"/>
    <property type="match status" value="2"/>
</dbReference>
<evidence type="ECO:0000256" key="6">
    <source>
        <dbReference type="ARBA" id="ARBA00022806"/>
    </source>
</evidence>
<evidence type="ECO:0000256" key="16">
    <source>
        <dbReference type="PROSITE-ProRule" id="PRU00560"/>
    </source>
</evidence>
<evidence type="ECO:0000256" key="1">
    <source>
        <dbReference type="ARBA" id="ARBA00022722"/>
    </source>
</evidence>
<evidence type="ECO:0000313" key="20">
    <source>
        <dbReference type="Proteomes" id="UP001214250"/>
    </source>
</evidence>
<evidence type="ECO:0000256" key="5">
    <source>
        <dbReference type="ARBA" id="ARBA00022801"/>
    </source>
</evidence>
<dbReference type="InterPro" id="IPR014017">
    <property type="entry name" value="DNA_helicase_UvrD-like_C"/>
</dbReference>